<evidence type="ECO:0000256" key="2">
    <source>
        <dbReference type="ARBA" id="ARBA00022723"/>
    </source>
</evidence>
<dbReference type="GO" id="GO:0051537">
    <property type="term" value="F:2 iron, 2 sulfur cluster binding"/>
    <property type="evidence" value="ECO:0007669"/>
    <property type="project" value="UniProtKB-KW"/>
</dbReference>
<dbReference type="EMBL" id="FR695877">
    <property type="protein sequence ID" value="CBX31211.1"/>
    <property type="molecule type" value="Genomic_DNA"/>
</dbReference>
<gene>
    <name evidence="6" type="ORF">N47_E47230</name>
</gene>
<evidence type="ECO:0000256" key="1">
    <source>
        <dbReference type="ARBA" id="ARBA00022714"/>
    </source>
</evidence>
<dbReference type="AlphaFoldDB" id="E1YM78"/>
<dbReference type="PROSITE" id="PS51296">
    <property type="entry name" value="RIESKE"/>
    <property type="match status" value="1"/>
</dbReference>
<evidence type="ECO:0000259" key="5">
    <source>
        <dbReference type="PROSITE" id="PS51296"/>
    </source>
</evidence>
<proteinExistence type="predicted"/>
<keyword evidence="2" id="KW-0479">Metal-binding</keyword>
<dbReference type="InterPro" id="IPR017941">
    <property type="entry name" value="Rieske_2Fe-2S"/>
</dbReference>
<keyword evidence="4" id="KW-0411">Iron-sulfur</keyword>
<dbReference type="SUPFAM" id="SSF50022">
    <property type="entry name" value="ISP domain"/>
    <property type="match status" value="1"/>
</dbReference>
<evidence type="ECO:0000313" key="6">
    <source>
        <dbReference type="EMBL" id="CBX31211.1"/>
    </source>
</evidence>
<dbReference type="GO" id="GO:0046872">
    <property type="term" value="F:metal ion binding"/>
    <property type="evidence" value="ECO:0007669"/>
    <property type="project" value="UniProtKB-KW"/>
</dbReference>
<organism evidence="6">
    <name type="scientific">uncultured Desulfobacterium sp</name>
    <dbReference type="NCBI Taxonomy" id="201089"/>
    <lineage>
        <taxon>Bacteria</taxon>
        <taxon>Pseudomonadati</taxon>
        <taxon>Thermodesulfobacteriota</taxon>
        <taxon>Desulfobacteria</taxon>
        <taxon>Desulfobacterales</taxon>
        <taxon>Desulfobacteriaceae</taxon>
        <taxon>Desulfobacterium</taxon>
        <taxon>environmental samples</taxon>
    </lineage>
</organism>
<protein>
    <recommendedName>
        <fullName evidence="5">Rieske domain-containing protein</fullName>
    </recommendedName>
</protein>
<evidence type="ECO:0000256" key="4">
    <source>
        <dbReference type="ARBA" id="ARBA00023014"/>
    </source>
</evidence>
<dbReference type="InterPro" id="IPR036922">
    <property type="entry name" value="Rieske_2Fe-2S_sf"/>
</dbReference>
<keyword evidence="3" id="KW-0408">Iron</keyword>
<accession>E1YM78</accession>
<reference evidence="6" key="1">
    <citation type="journal article" date="2011" name="Environ. Microbiol.">
        <title>Genomic insights into the metabolic potential of the polycyclic aromatic hydrocarbon degrading sulfate-reducing Deltaproteobacterium N47.</title>
        <authorList>
            <person name="Bergmann F."/>
            <person name="Selesi D."/>
            <person name="Weinmaier T."/>
            <person name="Tischler P."/>
            <person name="Rattei T."/>
            <person name="Meckenstock R.U."/>
        </authorList>
    </citation>
    <scope>NUCLEOTIDE SEQUENCE</scope>
</reference>
<keyword evidence="1" id="KW-0001">2Fe-2S</keyword>
<evidence type="ECO:0000256" key="3">
    <source>
        <dbReference type="ARBA" id="ARBA00023004"/>
    </source>
</evidence>
<name>E1YM78_9BACT</name>
<dbReference type="Pfam" id="PF00355">
    <property type="entry name" value="Rieske"/>
    <property type="match status" value="1"/>
</dbReference>
<sequence length="140" mass="15552">MGIKSSKRNFFQRILGLPVTSEPKDSNCWSYSGGKLVLDLNKAPELKKPGGAIRLEGKDLPERILVFFGEDKKYHVFRNRCSHVGHRRLDPVPGTNTVQCCSVSKSTYDFSGNKIYGPAPHPVIKYDVTVDGDKLSAKIS</sequence>
<feature type="domain" description="Rieske" evidence="5">
    <location>
        <begin position="47"/>
        <end position="137"/>
    </location>
</feature>
<dbReference type="Gene3D" id="2.102.10.10">
    <property type="entry name" value="Rieske [2Fe-2S] iron-sulphur domain"/>
    <property type="match status" value="1"/>
</dbReference>